<dbReference type="PANTHER" id="PTHR43214">
    <property type="entry name" value="TWO-COMPONENT RESPONSE REGULATOR"/>
    <property type="match status" value="1"/>
</dbReference>
<dbReference type="PROSITE" id="PS50043">
    <property type="entry name" value="HTH_LUXR_2"/>
    <property type="match status" value="1"/>
</dbReference>
<feature type="domain" description="Response regulatory" evidence="4">
    <location>
        <begin position="4"/>
        <end position="117"/>
    </location>
</feature>
<proteinExistence type="predicted"/>
<dbReference type="InterPro" id="IPR036388">
    <property type="entry name" value="WH-like_DNA-bd_sf"/>
</dbReference>
<evidence type="ECO:0000259" key="4">
    <source>
        <dbReference type="PROSITE" id="PS50110"/>
    </source>
</evidence>
<evidence type="ECO:0000259" key="3">
    <source>
        <dbReference type="PROSITE" id="PS50043"/>
    </source>
</evidence>
<dbReference type="InterPro" id="IPR011006">
    <property type="entry name" value="CheY-like_superfamily"/>
</dbReference>
<organism evidence="5 6">
    <name type="scientific">Brachybacterium huguangmaarense</name>
    <dbReference type="NCBI Taxonomy" id="1652028"/>
    <lineage>
        <taxon>Bacteria</taxon>
        <taxon>Bacillati</taxon>
        <taxon>Actinomycetota</taxon>
        <taxon>Actinomycetes</taxon>
        <taxon>Micrococcales</taxon>
        <taxon>Dermabacteraceae</taxon>
        <taxon>Brachybacterium</taxon>
    </lineage>
</organism>
<dbReference type="InterPro" id="IPR000792">
    <property type="entry name" value="Tscrpt_reg_LuxR_C"/>
</dbReference>
<dbReference type="SUPFAM" id="SSF52172">
    <property type="entry name" value="CheY-like"/>
    <property type="match status" value="1"/>
</dbReference>
<dbReference type="PANTHER" id="PTHR43214:SF43">
    <property type="entry name" value="TWO-COMPONENT RESPONSE REGULATOR"/>
    <property type="match status" value="1"/>
</dbReference>
<dbReference type="InterPro" id="IPR039420">
    <property type="entry name" value="WalR-like"/>
</dbReference>
<keyword evidence="2" id="KW-0597">Phosphoprotein</keyword>
<dbReference type="CDD" id="cd06170">
    <property type="entry name" value="LuxR_C_like"/>
    <property type="match status" value="1"/>
</dbReference>
<feature type="modified residue" description="4-aspartylphosphate" evidence="2">
    <location>
        <position position="53"/>
    </location>
</feature>
<dbReference type="InterPro" id="IPR016032">
    <property type="entry name" value="Sig_transdc_resp-reg_C-effctor"/>
</dbReference>
<dbReference type="InterPro" id="IPR001789">
    <property type="entry name" value="Sig_transdc_resp-reg_receiver"/>
</dbReference>
<keyword evidence="1" id="KW-0238">DNA-binding</keyword>
<dbReference type="Gene3D" id="1.10.10.10">
    <property type="entry name" value="Winged helix-like DNA-binding domain superfamily/Winged helix DNA-binding domain"/>
    <property type="match status" value="1"/>
</dbReference>
<dbReference type="Gene3D" id="3.40.50.2300">
    <property type="match status" value="1"/>
</dbReference>
<dbReference type="SMART" id="SM00421">
    <property type="entry name" value="HTH_LUXR"/>
    <property type="match status" value="1"/>
</dbReference>
<evidence type="ECO:0000256" key="1">
    <source>
        <dbReference type="ARBA" id="ARBA00023125"/>
    </source>
</evidence>
<dbReference type="EMBL" id="CP107020">
    <property type="protein sequence ID" value="UYG16229.1"/>
    <property type="molecule type" value="Genomic_DNA"/>
</dbReference>
<sequence length="214" mass="22896">MPYDVAVIDDHPFMEQVVGSAVAKLPDARFVGIAPTVTDFLGTIGRADVVVLDLRLEDKSLPADNVRRLATLGIAALAYTAGESKYLLRLAAQSGVRGVVRKSAPEQVLIDALEEVVAGRALMTPELAAAIDTDPDVANARLSPRERQVLALYADGCTTEFVATTLELSANTVDKYVKDIRSKYMRVGRASGTKIDLYKRAVEDGVLGEPGLAP</sequence>
<evidence type="ECO:0000256" key="2">
    <source>
        <dbReference type="PROSITE-ProRule" id="PRU00169"/>
    </source>
</evidence>
<dbReference type="RefSeq" id="WP_263593442.1">
    <property type="nucleotide sequence ID" value="NZ_CP107020.1"/>
</dbReference>
<protein>
    <submittedName>
        <fullName evidence="5">Response regulator transcription factor</fullName>
    </submittedName>
</protein>
<feature type="domain" description="HTH luxR-type" evidence="3">
    <location>
        <begin position="135"/>
        <end position="205"/>
    </location>
</feature>
<dbReference type="PRINTS" id="PR00038">
    <property type="entry name" value="HTHLUXR"/>
</dbReference>
<keyword evidence="6" id="KW-1185">Reference proteome</keyword>
<reference evidence="5" key="1">
    <citation type="submission" date="2022-10" db="EMBL/GenBank/DDBJ databases">
        <title>Whole-Genome Sequencing of Brachybacterium huguangmaarense BRM-3, Isolated from Betula schmidtii.</title>
        <authorList>
            <person name="Haam D."/>
        </authorList>
    </citation>
    <scope>NUCLEOTIDE SEQUENCE</scope>
    <source>
        <strain evidence="5">BRM-3</strain>
    </source>
</reference>
<evidence type="ECO:0000313" key="5">
    <source>
        <dbReference type="EMBL" id="UYG16229.1"/>
    </source>
</evidence>
<accession>A0ABY6FZ56</accession>
<gene>
    <name evidence="5" type="ORF">BRM3_11485</name>
</gene>
<dbReference type="SUPFAM" id="SSF46894">
    <property type="entry name" value="C-terminal effector domain of the bipartite response regulators"/>
    <property type="match status" value="1"/>
</dbReference>
<name>A0ABY6FZ56_9MICO</name>
<dbReference type="PROSITE" id="PS50110">
    <property type="entry name" value="RESPONSE_REGULATORY"/>
    <property type="match status" value="1"/>
</dbReference>
<evidence type="ECO:0000313" key="6">
    <source>
        <dbReference type="Proteomes" id="UP001164305"/>
    </source>
</evidence>
<dbReference type="Proteomes" id="UP001164305">
    <property type="component" value="Chromosome"/>
</dbReference>
<dbReference type="Pfam" id="PF00196">
    <property type="entry name" value="GerE"/>
    <property type="match status" value="1"/>
</dbReference>